<comment type="caution">
    <text evidence="2">The sequence shown here is derived from an EMBL/GenBank/DDBJ whole genome shotgun (WGS) entry which is preliminary data.</text>
</comment>
<dbReference type="Proteomes" id="UP000247345">
    <property type="component" value="Unassembled WGS sequence"/>
</dbReference>
<dbReference type="EMBL" id="MSCK01000002">
    <property type="protein sequence ID" value="PQJ69291.1"/>
    <property type="molecule type" value="Genomic_DNA"/>
</dbReference>
<accession>A0A2P6C8P4</accession>
<evidence type="ECO:0000313" key="2">
    <source>
        <dbReference type="EMBL" id="PQJ69291.1"/>
    </source>
</evidence>
<keyword evidence="3" id="KW-1185">Reference proteome</keyword>
<evidence type="ECO:0000313" key="3">
    <source>
        <dbReference type="Proteomes" id="UP000247345"/>
    </source>
</evidence>
<organism evidence="2 3">
    <name type="scientific">Polaribacter butkevichii</name>
    <dbReference type="NCBI Taxonomy" id="218490"/>
    <lineage>
        <taxon>Bacteria</taxon>
        <taxon>Pseudomonadati</taxon>
        <taxon>Bacteroidota</taxon>
        <taxon>Flavobacteriia</taxon>
        <taxon>Flavobacteriales</taxon>
        <taxon>Flavobacteriaceae</taxon>
    </lineage>
</organism>
<keyword evidence="1" id="KW-1133">Transmembrane helix</keyword>
<evidence type="ECO:0000256" key="1">
    <source>
        <dbReference type="SAM" id="Phobius"/>
    </source>
</evidence>
<keyword evidence="1" id="KW-0812">Transmembrane</keyword>
<dbReference type="AlphaFoldDB" id="A0A2P6C8P4"/>
<keyword evidence="1" id="KW-0472">Membrane</keyword>
<reference evidence="2 3" key="1">
    <citation type="submission" date="2016-12" db="EMBL/GenBank/DDBJ databases">
        <title>Trade-off between light-utilization and light-protection in marine flavobacteria.</title>
        <authorList>
            <person name="Kumagai Y."/>
            <person name="Yoshizawa S."/>
            <person name="Kogure K."/>
            <person name="Iwasaki W."/>
        </authorList>
    </citation>
    <scope>NUCLEOTIDE SEQUENCE [LARGE SCALE GENOMIC DNA]</scope>
    <source>
        <strain evidence="2 3">KCTC 12100</strain>
    </source>
</reference>
<sequence>MDLGTAIIGLICIAVCALPFVLTNNNKKKKQKELLNTLKDFAKKNGSEITQHEIGENYAIGVDTSKNTVSFLQKTKEKVSLQFVNLTTIKNCEINNISKSLGKNETTLDKLILKLSAIDKKKPSIVLEFYNSDISFQPGNEFDSIEKWNKTINSLLISKQQSKAA</sequence>
<dbReference type="OrthoDB" id="1524706at2"/>
<name>A0A2P6C8P4_9FLAO</name>
<gene>
    <name evidence="2" type="ORF">BTO14_14825</name>
</gene>
<proteinExistence type="predicted"/>
<dbReference type="RefSeq" id="WP_105050221.1">
    <property type="nucleotide sequence ID" value="NZ_CP150661.1"/>
</dbReference>
<feature type="transmembrane region" description="Helical" evidence="1">
    <location>
        <begin position="6"/>
        <end position="23"/>
    </location>
</feature>
<protein>
    <submittedName>
        <fullName evidence="2">Uncharacterized protein</fullName>
    </submittedName>
</protein>